<dbReference type="Gene3D" id="3.30.360.50">
    <property type="entry name" value="S-adenosylmethionine decarboxylase"/>
    <property type="match status" value="1"/>
</dbReference>
<dbReference type="GO" id="GO:0006597">
    <property type="term" value="P:spermine biosynthetic process"/>
    <property type="evidence" value="ECO:0007669"/>
    <property type="project" value="InterPro"/>
</dbReference>
<keyword evidence="7 18" id="KW-0068">Autocatalytic cleavage</keyword>
<evidence type="ECO:0000256" key="14">
    <source>
        <dbReference type="ARBA" id="ARBA00048112"/>
    </source>
</evidence>
<keyword evidence="13" id="KW-0670">Pyruvate</keyword>
<evidence type="ECO:0000256" key="4">
    <source>
        <dbReference type="ARBA" id="ARBA00012357"/>
    </source>
</evidence>
<keyword evidence="12" id="KW-0704">Schiff base</keyword>
<sequence>MESESVLPCPLFEGSEKRLAAEFSFGAASRVEGLRALRRGQIDALLHQAACCIVSCRSNEEFDAYVLSESSLFVYPDRLVLKTCGTTALLAAVPMLLDLAASLDMRPSNFKYSRASFLFPEKQPDPYLSFEHEVAFLEAHLGHLGGGGNAYVLGDALHGLRWHVYVASDCGWPAAARRDSSADHSIEVCMTDLCPVKAAQFFRGDTFVSARRTTANTGIADLLPAADIDEYVFEPCGYSMNGLQGDAFSTIHVTPEAICSYASVELTGCAQEDVAAFVAKVRCSSCASCVKLFHYSACSAPFCNL</sequence>
<dbReference type="EMBL" id="AGSI01000024">
    <property type="protein sequence ID" value="EIE18387.1"/>
    <property type="molecule type" value="Genomic_DNA"/>
</dbReference>
<feature type="site" description="Cleavage (non-hydrolytic); by autolysis" evidence="18">
    <location>
        <begin position="69"/>
        <end position="70"/>
    </location>
</feature>
<name>I0YJ18_COCSC</name>
<dbReference type="PROSITE" id="PS01336">
    <property type="entry name" value="ADOMETDC"/>
    <property type="match status" value="1"/>
</dbReference>
<dbReference type="GO" id="GO:0005829">
    <property type="term" value="C:cytosol"/>
    <property type="evidence" value="ECO:0007669"/>
    <property type="project" value="TreeGrafter"/>
</dbReference>
<keyword evidence="9" id="KW-0620">Polyamine biosynthesis</keyword>
<evidence type="ECO:0000256" key="12">
    <source>
        <dbReference type="ARBA" id="ARBA00023270"/>
    </source>
</evidence>
<dbReference type="GO" id="GO:0004014">
    <property type="term" value="F:adenosylmethionine decarboxylase activity"/>
    <property type="evidence" value="ECO:0007669"/>
    <property type="project" value="UniProtKB-EC"/>
</dbReference>
<keyword evidence="10" id="KW-0865">Zymogen</keyword>
<reference evidence="20 21" key="1">
    <citation type="journal article" date="2012" name="Genome Biol.">
        <title>The genome of the polar eukaryotic microalga coccomyxa subellipsoidea reveals traits of cold adaptation.</title>
        <authorList>
            <person name="Blanc G."/>
            <person name="Agarkova I."/>
            <person name="Grimwood J."/>
            <person name="Kuo A."/>
            <person name="Brueggeman A."/>
            <person name="Dunigan D."/>
            <person name="Gurnon J."/>
            <person name="Ladunga I."/>
            <person name="Lindquist E."/>
            <person name="Lucas S."/>
            <person name="Pangilinan J."/>
            <person name="Proschold T."/>
            <person name="Salamov A."/>
            <person name="Schmutz J."/>
            <person name="Weeks D."/>
            <person name="Yamada T."/>
            <person name="Claverie J.M."/>
            <person name="Grigoriev I."/>
            <person name="Van Etten J."/>
            <person name="Lomsadze A."/>
            <person name="Borodovsky M."/>
        </authorList>
    </citation>
    <scope>NUCLEOTIDE SEQUENCE [LARGE SCALE GENOMIC DNA]</scope>
    <source>
        <strain evidence="20 21">C-169</strain>
    </source>
</reference>
<evidence type="ECO:0000256" key="10">
    <source>
        <dbReference type="ARBA" id="ARBA00023145"/>
    </source>
</evidence>
<evidence type="ECO:0000256" key="7">
    <source>
        <dbReference type="ARBA" id="ARBA00022813"/>
    </source>
</evidence>
<dbReference type="eggNOG" id="KOG0788">
    <property type="taxonomic scope" value="Eukaryota"/>
</dbReference>
<evidence type="ECO:0000256" key="13">
    <source>
        <dbReference type="ARBA" id="ARBA00023317"/>
    </source>
</evidence>
<feature type="binding site" evidence="16">
    <location>
        <position position="12"/>
    </location>
    <ligand>
        <name>substrate</name>
    </ligand>
</feature>
<dbReference type="Proteomes" id="UP000007264">
    <property type="component" value="Unassembled WGS sequence"/>
</dbReference>
<evidence type="ECO:0000256" key="17">
    <source>
        <dbReference type="PIRSR" id="PIRSR001355-3"/>
    </source>
</evidence>
<dbReference type="PANTHER" id="PTHR11570">
    <property type="entry name" value="S-ADENOSYLMETHIONINE DECARBOXYLASE"/>
    <property type="match status" value="1"/>
</dbReference>
<keyword evidence="11" id="KW-0456">Lyase</keyword>
<comment type="cofactor">
    <cofactor evidence="1">
        <name>pyruvate</name>
        <dbReference type="ChEBI" id="CHEBI:15361"/>
    </cofactor>
</comment>
<feature type="active site" description="Schiff-base intermediate with substrate; via pyruvic acid" evidence="15">
    <location>
        <position position="70"/>
    </location>
</feature>
<evidence type="ECO:0000256" key="5">
    <source>
        <dbReference type="ARBA" id="ARBA00022691"/>
    </source>
</evidence>
<comment type="caution">
    <text evidence="20">The sequence shown here is derived from an EMBL/GenBank/DDBJ whole genome shotgun (WGS) entry which is preliminary data.</text>
</comment>
<protein>
    <recommendedName>
        <fullName evidence="4">adenosylmethionine decarboxylase</fullName>
        <ecNumber evidence="4">4.1.1.50</ecNumber>
    </recommendedName>
</protein>
<keyword evidence="21" id="KW-1185">Reference proteome</keyword>
<comment type="similarity">
    <text evidence="3">Belongs to the eukaryotic AdoMetDC family.</text>
</comment>
<feature type="active site" description="Proton acceptor; for processing activity" evidence="15">
    <location>
        <position position="239"/>
    </location>
</feature>
<comment type="pathway">
    <text evidence="2">Amine and polyamine biosynthesis; S-adenosylmethioninamine biosynthesis; S-adenosylmethioninamine from S-adenosyl-L-methionine: step 1/1.</text>
</comment>
<organism evidence="20 21">
    <name type="scientific">Coccomyxa subellipsoidea (strain C-169)</name>
    <name type="common">Green microalga</name>
    <dbReference type="NCBI Taxonomy" id="574566"/>
    <lineage>
        <taxon>Eukaryota</taxon>
        <taxon>Viridiplantae</taxon>
        <taxon>Chlorophyta</taxon>
        <taxon>core chlorophytes</taxon>
        <taxon>Trebouxiophyceae</taxon>
        <taxon>Trebouxiophyceae incertae sedis</taxon>
        <taxon>Coccomyxaceae</taxon>
        <taxon>Coccomyxa</taxon>
        <taxon>Coccomyxa subellipsoidea</taxon>
    </lineage>
</organism>
<evidence type="ECO:0000256" key="6">
    <source>
        <dbReference type="ARBA" id="ARBA00022793"/>
    </source>
</evidence>
<feature type="chain" id="PRO_5042322533" description="S-adenosylmethionine decarboxylase beta chain" evidence="19">
    <location>
        <begin position="1"/>
        <end position="69"/>
    </location>
</feature>
<dbReference type="STRING" id="574566.I0YJ18"/>
<feature type="active site" description="Proton acceptor; for processing activity" evidence="15">
    <location>
        <position position="252"/>
    </location>
</feature>
<dbReference type="GeneID" id="17036298"/>
<evidence type="ECO:0000313" key="21">
    <source>
        <dbReference type="Proteomes" id="UP000007264"/>
    </source>
</evidence>
<dbReference type="AlphaFoldDB" id="I0YJ18"/>
<evidence type="ECO:0000256" key="11">
    <source>
        <dbReference type="ARBA" id="ARBA00023239"/>
    </source>
</evidence>
<feature type="binding site" evidence="16">
    <location>
        <position position="233"/>
    </location>
    <ligand>
        <name>substrate</name>
    </ligand>
</feature>
<dbReference type="RefSeq" id="XP_005642931.1">
    <property type="nucleotide sequence ID" value="XM_005642874.1"/>
</dbReference>
<gene>
    <name evidence="20" type="ORF">COCSUDRAFT_31759</name>
</gene>
<dbReference type="EC" id="4.1.1.50" evidence="4"/>
<dbReference type="PANTHER" id="PTHR11570:SF0">
    <property type="entry name" value="S-ADENOSYLMETHIONINE DECARBOXYLASE PROENZYME"/>
    <property type="match status" value="1"/>
</dbReference>
<dbReference type="UniPathway" id="UPA00331">
    <property type="reaction ID" value="UER00451"/>
</dbReference>
<evidence type="ECO:0000256" key="19">
    <source>
        <dbReference type="PIRSR" id="PIRSR001355-5"/>
    </source>
</evidence>
<feature type="chain" id="PRO_5042322534" description="S-adenosylmethionine decarboxylase alpha chain" evidence="19">
    <location>
        <begin position="70"/>
        <end position="305"/>
    </location>
</feature>
<evidence type="ECO:0000256" key="2">
    <source>
        <dbReference type="ARBA" id="ARBA00004911"/>
    </source>
</evidence>
<evidence type="ECO:0000256" key="15">
    <source>
        <dbReference type="PIRSR" id="PIRSR001355-1"/>
    </source>
</evidence>
<dbReference type="InterPro" id="IPR001985">
    <property type="entry name" value="S-AdoMet_decarboxylase_euk"/>
</dbReference>
<proteinExistence type="inferred from homology"/>
<evidence type="ECO:0000313" key="20">
    <source>
        <dbReference type="EMBL" id="EIE18387.1"/>
    </source>
</evidence>
<dbReference type="Gene3D" id="3.60.90.10">
    <property type="entry name" value="S-adenosylmethionine decarboxylase"/>
    <property type="match status" value="1"/>
</dbReference>
<keyword evidence="6" id="KW-0210">Decarboxylase</keyword>
<dbReference type="PIRSF" id="PIRSF001355">
    <property type="entry name" value="S-AdenosylMet_decarboxylase"/>
    <property type="match status" value="1"/>
</dbReference>
<accession>I0YJ18</accession>
<keyword evidence="8" id="KW-0745">Spermidine biosynthesis</keyword>
<evidence type="ECO:0000256" key="1">
    <source>
        <dbReference type="ARBA" id="ARBA00001928"/>
    </source>
</evidence>
<feature type="binding site" evidence="16">
    <location>
        <position position="256"/>
    </location>
    <ligand>
        <name>substrate</name>
    </ligand>
</feature>
<comment type="catalytic activity">
    <reaction evidence="14">
        <text>S-adenosyl-L-methionine + H(+) = S-adenosyl 3-(methylsulfanyl)propylamine + CO2</text>
        <dbReference type="Rhea" id="RHEA:15981"/>
        <dbReference type="ChEBI" id="CHEBI:15378"/>
        <dbReference type="ChEBI" id="CHEBI:16526"/>
        <dbReference type="ChEBI" id="CHEBI:57443"/>
        <dbReference type="ChEBI" id="CHEBI:59789"/>
        <dbReference type="EC" id="4.1.1.50"/>
    </reaction>
</comment>
<evidence type="ECO:0000256" key="18">
    <source>
        <dbReference type="PIRSR" id="PIRSR001355-4"/>
    </source>
</evidence>
<feature type="active site" description="Proton donor; for catalytic activity" evidence="15">
    <location>
        <position position="84"/>
    </location>
</feature>
<evidence type="ECO:0000256" key="3">
    <source>
        <dbReference type="ARBA" id="ARBA00008466"/>
    </source>
</evidence>
<feature type="binding site" evidence="16">
    <location>
        <position position="69"/>
    </location>
    <ligand>
        <name>substrate</name>
    </ligand>
</feature>
<dbReference type="InterPro" id="IPR016067">
    <property type="entry name" value="S-AdoMet_deCO2ase_core"/>
</dbReference>
<evidence type="ECO:0000256" key="9">
    <source>
        <dbReference type="ARBA" id="ARBA00023115"/>
    </source>
</evidence>
<evidence type="ECO:0000256" key="8">
    <source>
        <dbReference type="ARBA" id="ARBA00023066"/>
    </source>
</evidence>
<dbReference type="OrthoDB" id="5034579at2759"/>
<keyword evidence="5" id="KW-0949">S-adenosyl-L-methionine</keyword>
<dbReference type="KEGG" id="csl:COCSUDRAFT_31759"/>
<feature type="modified residue" description="Pyruvic acid (Ser); by autocatalysis" evidence="17">
    <location>
        <position position="70"/>
    </location>
</feature>
<dbReference type="SUPFAM" id="SSF56276">
    <property type="entry name" value="S-adenosylmethionine decarboxylase"/>
    <property type="match status" value="1"/>
</dbReference>
<dbReference type="InterPro" id="IPR048283">
    <property type="entry name" value="AdoMetDC-like"/>
</dbReference>
<dbReference type="NCBIfam" id="TIGR00535">
    <property type="entry name" value="SAM_DCase"/>
    <property type="match status" value="1"/>
</dbReference>
<dbReference type="GO" id="GO:0008295">
    <property type="term" value="P:spermidine biosynthetic process"/>
    <property type="evidence" value="ECO:0007669"/>
    <property type="project" value="UniProtKB-KW"/>
</dbReference>
<evidence type="ECO:0000256" key="16">
    <source>
        <dbReference type="PIRSR" id="PIRSR001355-2"/>
    </source>
</evidence>
<dbReference type="InterPro" id="IPR018166">
    <property type="entry name" value="S-AdoMet_deCO2ase_CS"/>
</dbReference>
<dbReference type="Pfam" id="PF01536">
    <property type="entry name" value="SAM_decarbox"/>
    <property type="match status" value="1"/>
</dbReference>